<evidence type="ECO:0000256" key="1">
    <source>
        <dbReference type="SAM" id="MobiDB-lite"/>
    </source>
</evidence>
<keyword evidence="2" id="KW-0732">Signal</keyword>
<proteinExistence type="predicted"/>
<protein>
    <submittedName>
        <fullName evidence="4">Uncharacterized protein</fullName>
    </submittedName>
</protein>
<dbReference type="WBParaSite" id="PSU_v2.g8788.t1">
    <property type="protein sequence ID" value="PSU_v2.g8788.t1"/>
    <property type="gene ID" value="PSU_v2.g8788"/>
</dbReference>
<feature type="chain" id="PRO_5036976437" evidence="2">
    <location>
        <begin position="21"/>
        <end position="119"/>
    </location>
</feature>
<feature type="signal peptide" evidence="2">
    <location>
        <begin position="1"/>
        <end position="20"/>
    </location>
</feature>
<name>A0A914ZA38_9BILA</name>
<sequence>MKIEIVIFIFAVIFVQTIDARSVVGISEVDSQEIAETRTMALKMAKLVQQLKNKDDQFDDENEEDAEDSETYVKTAPIETRSNRRHFATKSQPQMKQKSSKTINKKFLFLLPFLQPIFG</sequence>
<reference evidence="4" key="1">
    <citation type="submission" date="2022-11" db="UniProtKB">
        <authorList>
            <consortium name="WormBaseParasite"/>
        </authorList>
    </citation>
    <scope>IDENTIFICATION</scope>
</reference>
<accession>A0A914ZA38</accession>
<feature type="compositionally biased region" description="Acidic residues" evidence="1">
    <location>
        <begin position="57"/>
        <end position="70"/>
    </location>
</feature>
<evidence type="ECO:0000313" key="3">
    <source>
        <dbReference type="Proteomes" id="UP000887577"/>
    </source>
</evidence>
<evidence type="ECO:0000313" key="4">
    <source>
        <dbReference type="WBParaSite" id="PSU_v2.g8788.t1"/>
    </source>
</evidence>
<organism evidence="3 4">
    <name type="scientific">Panagrolaimus superbus</name>
    <dbReference type="NCBI Taxonomy" id="310955"/>
    <lineage>
        <taxon>Eukaryota</taxon>
        <taxon>Metazoa</taxon>
        <taxon>Ecdysozoa</taxon>
        <taxon>Nematoda</taxon>
        <taxon>Chromadorea</taxon>
        <taxon>Rhabditida</taxon>
        <taxon>Tylenchina</taxon>
        <taxon>Panagrolaimomorpha</taxon>
        <taxon>Panagrolaimoidea</taxon>
        <taxon>Panagrolaimidae</taxon>
        <taxon>Panagrolaimus</taxon>
    </lineage>
</organism>
<evidence type="ECO:0000256" key="2">
    <source>
        <dbReference type="SAM" id="SignalP"/>
    </source>
</evidence>
<keyword evidence="3" id="KW-1185">Reference proteome</keyword>
<dbReference type="AlphaFoldDB" id="A0A914ZA38"/>
<dbReference type="Proteomes" id="UP000887577">
    <property type="component" value="Unplaced"/>
</dbReference>
<feature type="region of interest" description="Disordered" evidence="1">
    <location>
        <begin position="54"/>
        <end position="74"/>
    </location>
</feature>